<dbReference type="GO" id="GO:0007166">
    <property type="term" value="P:cell surface receptor signaling pathway"/>
    <property type="evidence" value="ECO:0007669"/>
    <property type="project" value="InterPro"/>
</dbReference>
<dbReference type="FunFam" id="1.20.930.20:FF:000002">
    <property type="entry name" value="RING-type E3 ubiquitin transferase"/>
    <property type="match status" value="1"/>
</dbReference>
<dbReference type="OrthoDB" id="1713961at2759"/>
<dbReference type="AlphaFoldDB" id="A0A834U2V4"/>
<comment type="catalytic activity">
    <reaction evidence="1">
        <text>S-ubiquitinyl-[E2 ubiquitin-conjugating enzyme]-L-cysteine + [acceptor protein]-L-lysine = [E2 ubiquitin-conjugating enzyme]-L-cysteine + N(6)-ubiquitinyl-[acceptor protein]-L-lysine.</text>
        <dbReference type="EC" id="2.3.2.27"/>
    </reaction>
</comment>
<proteinExistence type="predicted"/>
<comment type="function">
    <text evidence="2">Functions as an E3 ubiquitin ligase.</text>
</comment>
<sequence>MEEDKAAITQTSIDLMNEIASISNYRSTIKKHYCNLARRLKLLTPLFEEIRDSKESFSKDTFKSLLSFKEALESARKLLRFGSKGSKIYMVSKKWGKVSENKIGLLGLP</sequence>
<evidence type="ECO:0000256" key="3">
    <source>
        <dbReference type="ARBA" id="ARBA00004906"/>
    </source>
</evidence>
<keyword evidence="10" id="KW-1185">Reference proteome</keyword>
<protein>
    <recommendedName>
        <fullName evidence="4">RING-type E3 ubiquitin transferase</fullName>
        <ecNumber evidence="4">2.3.2.27</ecNumber>
    </recommendedName>
</protein>
<dbReference type="Pfam" id="PF25368">
    <property type="entry name" value="PUB10_N"/>
    <property type="match status" value="1"/>
</dbReference>
<keyword evidence="7" id="KW-0833">Ubl conjugation pathway</keyword>
<evidence type="ECO:0000256" key="5">
    <source>
        <dbReference type="ARBA" id="ARBA00022679"/>
    </source>
</evidence>
<comment type="caution">
    <text evidence="9">The sequence shown here is derived from an EMBL/GenBank/DDBJ whole genome shotgun (WGS) entry which is preliminary data.</text>
</comment>
<dbReference type="Proteomes" id="UP000634136">
    <property type="component" value="Unassembled WGS sequence"/>
</dbReference>
<evidence type="ECO:0000313" key="10">
    <source>
        <dbReference type="Proteomes" id="UP000634136"/>
    </source>
</evidence>
<dbReference type="Gene3D" id="1.20.930.20">
    <property type="entry name" value="Adaptor protein Cbl, N-terminal domain"/>
    <property type="match status" value="1"/>
</dbReference>
<organism evidence="9 10">
    <name type="scientific">Senna tora</name>
    <dbReference type="NCBI Taxonomy" id="362788"/>
    <lineage>
        <taxon>Eukaryota</taxon>
        <taxon>Viridiplantae</taxon>
        <taxon>Streptophyta</taxon>
        <taxon>Embryophyta</taxon>
        <taxon>Tracheophyta</taxon>
        <taxon>Spermatophyta</taxon>
        <taxon>Magnoliopsida</taxon>
        <taxon>eudicotyledons</taxon>
        <taxon>Gunneridae</taxon>
        <taxon>Pentapetalae</taxon>
        <taxon>rosids</taxon>
        <taxon>fabids</taxon>
        <taxon>Fabales</taxon>
        <taxon>Fabaceae</taxon>
        <taxon>Caesalpinioideae</taxon>
        <taxon>Cassia clade</taxon>
        <taxon>Senna</taxon>
    </lineage>
</organism>
<dbReference type="InterPro" id="IPR057623">
    <property type="entry name" value="PUB12-19-like_N"/>
</dbReference>
<evidence type="ECO:0000256" key="2">
    <source>
        <dbReference type="ARBA" id="ARBA00003861"/>
    </source>
</evidence>
<keyword evidence="5" id="KW-0808">Transferase</keyword>
<gene>
    <name evidence="9" type="ORF">G2W53_013928</name>
</gene>
<dbReference type="InterPro" id="IPR036537">
    <property type="entry name" value="Adaptor_Cbl_N_dom_sf"/>
</dbReference>
<dbReference type="EC" id="2.3.2.27" evidence="4"/>
<accession>A0A834U2V4</accession>
<evidence type="ECO:0000259" key="8">
    <source>
        <dbReference type="Pfam" id="PF25368"/>
    </source>
</evidence>
<dbReference type="EMBL" id="JAAIUW010000005">
    <property type="protein sequence ID" value="KAF7831595.1"/>
    <property type="molecule type" value="Genomic_DNA"/>
</dbReference>
<keyword evidence="6" id="KW-0677">Repeat</keyword>
<dbReference type="GO" id="GO:0061630">
    <property type="term" value="F:ubiquitin protein ligase activity"/>
    <property type="evidence" value="ECO:0007669"/>
    <property type="project" value="UniProtKB-EC"/>
</dbReference>
<feature type="domain" description="PUB 12/19-like N-terminal" evidence="8">
    <location>
        <begin position="30"/>
        <end position="93"/>
    </location>
</feature>
<evidence type="ECO:0000256" key="4">
    <source>
        <dbReference type="ARBA" id="ARBA00012483"/>
    </source>
</evidence>
<evidence type="ECO:0000313" key="9">
    <source>
        <dbReference type="EMBL" id="KAF7831595.1"/>
    </source>
</evidence>
<evidence type="ECO:0000256" key="7">
    <source>
        <dbReference type="ARBA" id="ARBA00022786"/>
    </source>
</evidence>
<evidence type="ECO:0000256" key="6">
    <source>
        <dbReference type="ARBA" id="ARBA00022737"/>
    </source>
</evidence>
<comment type="pathway">
    <text evidence="3">Protein modification; protein ubiquitination.</text>
</comment>
<reference evidence="9" key="1">
    <citation type="submission" date="2020-09" db="EMBL/GenBank/DDBJ databases">
        <title>Genome-Enabled Discovery of Anthraquinone Biosynthesis in Senna tora.</title>
        <authorList>
            <person name="Kang S.-H."/>
            <person name="Pandey R.P."/>
            <person name="Lee C.-M."/>
            <person name="Sim J.-S."/>
            <person name="Jeong J.-T."/>
            <person name="Choi B.-S."/>
            <person name="Jung M."/>
            <person name="Ginzburg D."/>
            <person name="Zhao K."/>
            <person name="Won S.Y."/>
            <person name="Oh T.-J."/>
            <person name="Yu Y."/>
            <person name="Kim N.-H."/>
            <person name="Lee O.R."/>
            <person name="Lee T.-H."/>
            <person name="Bashyal P."/>
            <person name="Kim T.-S."/>
            <person name="Lee W.-H."/>
            <person name="Kawkins C."/>
            <person name="Kim C.-K."/>
            <person name="Kim J.S."/>
            <person name="Ahn B.O."/>
            <person name="Rhee S.Y."/>
            <person name="Sohng J.K."/>
        </authorList>
    </citation>
    <scope>NUCLEOTIDE SEQUENCE</scope>
    <source>
        <tissue evidence="9">Leaf</tissue>
    </source>
</reference>
<evidence type="ECO:0000256" key="1">
    <source>
        <dbReference type="ARBA" id="ARBA00000900"/>
    </source>
</evidence>
<name>A0A834U2V4_9FABA</name>